<dbReference type="InterPro" id="IPR052163">
    <property type="entry name" value="DGC-Regulatory_Protein"/>
</dbReference>
<sequence>MQQPQDSNPYQLRNTVLQLYSDDQCAELVRTRCEVVLQQRLWSLTQLQLEQRNSILLLALLQAGALNVAVQAELQQLTLDSQCDVLTQTLNRSTMQDRIVQAISRAKREQSHFGLLFIDLDRFKAINDQYGHAAGDAVLQQVSCRLTAAIRDSDAISRHGGDEFLLLLNNIKHIQDASVFAAKLVLLLAQPYQLEQGTVSLSASIGIARFPADADSVGALIKHADAAMYRVKQSGGDNAL</sequence>
<dbReference type="Proteomes" id="UP001375382">
    <property type="component" value="Unassembled WGS sequence"/>
</dbReference>
<dbReference type="PROSITE" id="PS50887">
    <property type="entry name" value="GGDEF"/>
    <property type="match status" value="1"/>
</dbReference>
<reference evidence="2 3" key="1">
    <citation type="journal article" date="2023" name="Ecotoxicol. Environ. Saf.">
        <title>Mercury remediation potential of mercury-resistant strain Rheinheimera metallidurans sp. nov. isolated from a municipal waste dumping site.</title>
        <authorList>
            <person name="Yadav V."/>
            <person name="Manjhi A."/>
            <person name="Vadakedath N."/>
        </authorList>
    </citation>
    <scope>NUCLEOTIDE SEQUENCE [LARGE SCALE GENOMIC DNA]</scope>
    <source>
        <strain evidence="2 3">E-49</strain>
    </source>
</reference>
<dbReference type="PANTHER" id="PTHR46663">
    <property type="entry name" value="DIGUANYLATE CYCLASE DGCT-RELATED"/>
    <property type="match status" value="1"/>
</dbReference>
<proteinExistence type="predicted"/>
<protein>
    <submittedName>
        <fullName evidence="2">GGDEF domain-containing protein</fullName>
    </submittedName>
</protein>
<dbReference type="Gene3D" id="3.30.70.270">
    <property type="match status" value="1"/>
</dbReference>
<gene>
    <name evidence="2" type="ORF">MN202_08975</name>
</gene>
<dbReference type="CDD" id="cd01949">
    <property type="entry name" value="GGDEF"/>
    <property type="match status" value="1"/>
</dbReference>
<dbReference type="RefSeq" id="WP_335735770.1">
    <property type="nucleotide sequence ID" value="NZ_JALAAR010000006.1"/>
</dbReference>
<dbReference type="InterPro" id="IPR029787">
    <property type="entry name" value="Nucleotide_cyclase"/>
</dbReference>
<evidence type="ECO:0000259" key="1">
    <source>
        <dbReference type="PROSITE" id="PS50887"/>
    </source>
</evidence>
<evidence type="ECO:0000313" key="2">
    <source>
        <dbReference type="EMBL" id="MEH8017364.1"/>
    </source>
</evidence>
<keyword evidence="3" id="KW-1185">Reference proteome</keyword>
<name>A0ABU8C620_9GAMM</name>
<organism evidence="2 3">
    <name type="scientific">Rheinheimera muenzenbergensis</name>
    <dbReference type="NCBI Taxonomy" id="1193628"/>
    <lineage>
        <taxon>Bacteria</taxon>
        <taxon>Pseudomonadati</taxon>
        <taxon>Pseudomonadota</taxon>
        <taxon>Gammaproteobacteria</taxon>
        <taxon>Chromatiales</taxon>
        <taxon>Chromatiaceae</taxon>
        <taxon>Rheinheimera</taxon>
    </lineage>
</organism>
<comment type="caution">
    <text evidence="2">The sequence shown here is derived from an EMBL/GenBank/DDBJ whole genome shotgun (WGS) entry which is preliminary data.</text>
</comment>
<dbReference type="EMBL" id="JALAAR010000006">
    <property type="protein sequence ID" value="MEH8017364.1"/>
    <property type="molecule type" value="Genomic_DNA"/>
</dbReference>
<feature type="domain" description="GGDEF" evidence="1">
    <location>
        <begin position="111"/>
        <end position="240"/>
    </location>
</feature>
<dbReference type="InterPro" id="IPR000160">
    <property type="entry name" value="GGDEF_dom"/>
</dbReference>
<accession>A0ABU8C620</accession>
<dbReference type="SMART" id="SM00267">
    <property type="entry name" value="GGDEF"/>
    <property type="match status" value="1"/>
</dbReference>
<dbReference type="NCBIfam" id="TIGR00254">
    <property type="entry name" value="GGDEF"/>
    <property type="match status" value="1"/>
</dbReference>
<dbReference type="SUPFAM" id="SSF55073">
    <property type="entry name" value="Nucleotide cyclase"/>
    <property type="match status" value="1"/>
</dbReference>
<dbReference type="PANTHER" id="PTHR46663:SF2">
    <property type="entry name" value="GGDEF DOMAIN-CONTAINING PROTEIN"/>
    <property type="match status" value="1"/>
</dbReference>
<dbReference type="InterPro" id="IPR043128">
    <property type="entry name" value="Rev_trsase/Diguanyl_cyclase"/>
</dbReference>
<evidence type="ECO:0000313" key="3">
    <source>
        <dbReference type="Proteomes" id="UP001375382"/>
    </source>
</evidence>
<dbReference type="Pfam" id="PF00990">
    <property type="entry name" value="GGDEF"/>
    <property type="match status" value="1"/>
</dbReference>